<evidence type="ECO:0000256" key="8">
    <source>
        <dbReference type="ARBA" id="ARBA00022989"/>
    </source>
</evidence>
<proteinExistence type="predicted"/>
<dbReference type="Pfam" id="PF07670">
    <property type="entry name" value="Gate"/>
    <property type="match status" value="2"/>
</dbReference>
<dbReference type="PANTHER" id="PTHR43185">
    <property type="entry name" value="FERROUS IRON TRANSPORT PROTEIN B"/>
    <property type="match status" value="1"/>
</dbReference>
<evidence type="ECO:0000256" key="3">
    <source>
        <dbReference type="ARBA" id="ARBA00022475"/>
    </source>
</evidence>
<dbReference type="InterPro" id="IPR011642">
    <property type="entry name" value="Gate_dom"/>
</dbReference>
<dbReference type="PRINTS" id="PR00326">
    <property type="entry name" value="GTP1OBG"/>
</dbReference>
<dbReference type="Pfam" id="PF02421">
    <property type="entry name" value="FeoB_N"/>
    <property type="match status" value="1"/>
</dbReference>
<evidence type="ECO:0000256" key="6">
    <source>
        <dbReference type="ARBA" id="ARBA00022692"/>
    </source>
</evidence>
<keyword evidence="7" id="KW-0547">Nucleotide-binding</keyword>
<dbReference type="AlphaFoldDB" id="A0A0W8G4A1"/>
<dbReference type="GO" id="GO:0015093">
    <property type="term" value="F:ferrous iron transmembrane transporter activity"/>
    <property type="evidence" value="ECO:0007669"/>
    <property type="project" value="InterPro"/>
</dbReference>
<keyword evidence="4" id="KW-0410">Iron transport</keyword>
<dbReference type="PANTHER" id="PTHR43185:SF1">
    <property type="entry name" value="FE(2+) TRANSPORTER FEOB"/>
    <property type="match status" value="1"/>
</dbReference>
<protein>
    <recommendedName>
        <fullName evidence="13">Ferrous iron transport protein B</fullName>
    </recommendedName>
</protein>
<keyword evidence="5" id="KW-0997">Cell inner membrane</keyword>
<dbReference type="InterPro" id="IPR027417">
    <property type="entry name" value="P-loop_NTPase"/>
</dbReference>
<sequence>MTGNTLTIALAGNPNSGKTTMFNALTGSRQHVGNYPGVTVQKKEGRLTHGGVTVHVVDLPGTYSLTAYSAEELAARNFLVDERPEMVVNILDAGALERSLYLTVQFLELGVPVVLALNMMDEVRKRGMQIDTGLLSRLLGTPVVETVARVGEGKERLLDTAIDFAASNRRPWEPLVLSYGPDVDAALAEMTGIIEAARFLDGRLPPRWVALKLLEGDHEVEGICRRAGEAYDRLAAIVARLADHLTVTMNSYPEALISDYRYGFIASLMKQGVLKKDASRERIVYSDKVDRVVTERFLGPLLMLGVLYGMFEMVFFLGEYPMGWFEDFFAWLAGLAAAIIPPGQIQSLVVSGIIGGVGGVLGFVPLIVIMFFLLSYLEDLGYMARMAYMLDRVFRIFGLHGGSVMPFIISGGIPGGCAVPGVMAARTLRSPKERLATILTAPFMACGAKIPVFVLLVGTFFPQRAGTAMFWITLCSWAAALVVARFLRSTVIRGEATPFLMELPPYRVPTLRGVLLHTWERAWQYVKKAGTTILAISVLLWAAMTYPQLPEDRAANYEASRQDIAARMAAAEAANGPGLDDAALADLEARLADINNQEAEAALRNSLAGRLGTALEGVSRLAGFDWRVNIALLGGIAAKEVIVSTLGTSYALGEVDPGEAAPLSEKLAADPAMSRASALALIVFIILYAPCFVTVVAMAREASWGWAAFAMVFNTGLGFAAAVAVYQIASRV</sequence>
<dbReference type="SUPFAM" id="SSF52540">
    <property type="entry name" value="P-loop containing nucleoside triphosphate hydrolases"/>
    <property type="match status" value="1"/>
</dbReference>
<keyword evidence="2" id="KW-0813">Transport</keyword>
<feature type="transmembrane region" description="Helical" evidence="15">
    <location>
        <begin position="704"/>
        <end position="726"/>
    </location>
</feature>
<evidence type="ECO:0000256" key="12">
    <source>
        <dbReference type="ARBA" id="ARBA00023136"/>
    </source>
</evidence>
<evidence type="ECO:0000256" key="14">
    <source>
        <dbReference type="SAM" id="Coils"/>
    </source>
</evidence>
<name>A0A0W8G4A1_9ZZZZ</name>
<dbReference type="InterPro" id="IPR003373">
    <property type="entry name" value="Fe2_transport_prot-B"/>
</dbReference>
<evidence type="ECO:0000256" key="5">
    <source>
        <dbReference type="ARBA" id="ARBA00022519"/>
    </source>
</evidence>
<evidence type="ECO:0000313" key="17">
    <source>
        <dbReference type="EMBL" id="KUG27983.1"/>
    </source>
</evidence>
<evidence type="ECO:0000256" key="1">
    <source>
        <dbReference type="ARBA" id="ARBA00004429"/>
    </source>
</evidence>
<keyword evidence="3" id="KW-1003">Cell membrane</keyword>
<dbReference type="InterPro" id="IPR011640">
    <property type="entry name" value="Fe2_transport_prot_B_C"/>
</dbReference>
<comment type="subcellular location">
    <subcellularLocation>
        <location evidence="1">Cell inner membrane</location>
        <topology evidence="1">Multi-pass membrane protein</topology>
    </subcellularLocation>
</comment>
<organism evidence="17">
    <name type="scientific">hydrocarbon metagenome</name>
    <dbReference type="NCBI Taxonomy" id="938273"/>
    <lineage>
        <taxon>unclassified sequences</taxon>
        <taxon>metagenomes</taxon>
        <taxon>ecological metagenomes</taxon>
    </lineage>
</organism>
<comment type="caution">
    <text evidence="17">The sequence shown here is derived from an EMBL/GenBank/DDBJ whole genome shotgun (WGS) entry which is preliminary data.</text>
</comment>
<dbReference type="GO" id="GO:0005886">
    <property type="term" value="C:plasma membrane"/>
    <property type="evidence" value="ECO:0007669"/>
    <property type="project" value="UniProtKB-SubCell"/>
</dbReference>
<evidence type="ECO:0000256" key="11">
    <source>
        <dbReference type="ARBA" id="ARBA00023134"/>
    </source>
</evidence>
<feature type="transmembrane region" description="Helical" evidence="15">
    <location>
        <begin position="468"/>
        <end position="487"/>
    </location>
</feature>
<dbReference type="InterPro" id="IPR050860">
    <property type="entry name" value="FeoB_GTPase"/>
</dbReference>
<dbReference type="PROSITE" id="PS51711">
    <property type="entry name" value="G_FEOB"/>
    <property type="match status" value="1"/>
</dbReference>
<dbReference type="Pfam" id="PF17910">
    <property type="entry name" value="FeoB_Cyto"/>
    <property type="match status" value="1"/>
</dbReference>
<evidence type="ECO:0000256" key="4">
    <source>
        <dbReference type="ARBA" id="ARBA00022496"/>
    </source>
</evidence>
<keyword evidence="10" id="KW-0406">Ion transport</keyword>
<dbReference type="InterPro" id="IPR006073">
    <property type="entry name" value="GTP-bd"/>
</dbReference>
<evidence type="ECO:0000256" key="15">
    <source>
        <dbReference type="SAM" id="Phobius"/>
    </source>
</evidence>
<keyword evidence="11" id="KW-0342">GTP-binding</keyword>
<dbReference type="Pfam" id="PF07664">
    <property type="entry name" value="FeoB_C"/>
    <property type="match status" value="1"/>
</dbReference>
<keyword evidence="14" id="KW-0175">Coiled coil</keyword>
<feature type="transmembrane region" description="Helical" evidence="15">
    <location>
        <begin position="297"/>
        <end position="317"/>
    </location>
</feature>
<feature type="transmembrane region" description="Helical" evidence="15">
    <location>
        <begin position="348"/>
        <end position="377"/>
    </location>
</feature>
<dbReference type="InterPro" id="IPR041069">
    <property type="entry name" value="FeoB_Cyto"/>
</dbReference>
<dbReference type="FunFam" id="3.40.50.300:FF:000426">
    <property type="entry name" value="Ferrous iron transport protein B"/>
    <property type="match status" value="1"/>
</dbReference>
<keyword evidence="9" id="KW-0408">Iron</keyword>
<dbReference type="GO" id="GO:0005525">
    <property type="term" value="F:GTP binding"/>
    <property type="evidence" value="ECO:0007669"/>
    <property type="project" value="UniProtKB-KW"/>
</dbReference>
<evidence type="ECO:0000256" key="9">
    <source>
        <dbReference type="ARBA" id="ARBA00023004"/>
    </source>
</evidence>
<accession>A0A0W8G4A1</accession>
<feature type="transmembrane region" description="Helical" evidence="15">
    <location>
        <begin position="435"/>
        <end position="462"/>
    </location>
</feature>
<evidence type="ECO:0000256" key="7">
    <source>
        <dbReference type="ARBA" id="ARBA00022741"/>
    </source>
</evidence>
<feature type="domain" description="FeoB-type G" evidence="16">
    <location>
        <begin position="5"/>
        <end position="167"/>
    </location>
</feature>
<feature type="transmembrane region" description="Helical" evidence="15">
    <location>
        <begin position="323"/>
        <end position="341"/>
    </location>
</feature>
<feature type="coiled-coil region" evidence="14">
    <location>
        <begin position="554"/>
        <end position="604"/>
    </location>
</feature>
<dbReference type="EMBL" id="LNQE01000270">
    <property type="protein sequence ID" value="KUG27983.1"/>
    <property type="molecule type" value="Genomic_DNA"/>
</dbReference>
<feature type="transmembrane region" description="Helical" evidence="15">
    <location>
        <begin position="397"/>
        <end position="423"/>
    </location>
</feature>
<dbReference type="Gene3D" id="1.10.287.1770">
    <property type="match status" value="1"/>
</dbReference>
<dbReference type="CDD" id="cd01879">
    <property type="entry name" value="FeoB"/>
    <property type="match status" value="1"/>
</dbReference>
<evidence type="ECO:0000256" key="2">
    <source>
        <dbReference type="ARBA" id="ARBA00022448"/>
    </source>
</evidence>
<dbReference type="Gene3D" id="3.40.50.300">
    <property type="entry name" value="P-loop containing nucleotide triphosphate hydrolases"/>
    <property type="match status" value="1"/>
</dbReference>
<keyword evidence="12 15" id="KW-0472">Membrane</keyword>
<feature type="transmembrane region" description="Helical" evidence="15">
    <location>
        <begin position="676"/>
        <end position="698"/>
    </location>
</feature>
<gene>
    <name evidence="17" type="ORF">ASZ90_002155</name>
</gene>
<reference evidence="17" key="1">
    <citation type="journal article" date="2015" name="Proc. Natl. Acad. Sci. U.S.A.">
        <title>Networks of energetic and metabolic interactions define dynamics in microbial communities.</title>
        <authorList>
            <person name="Embree M."/>
            <person name="Liu J.K."/>
            <person name="Al-Bassam M.M."/>
            <person name="Zengler K."/>
        </authorList>
    </citation>
    <scope>NUCLEOTIDE SEQUENCE</scope>
</reference>
<evidence type="ECO:0000256" key="10">
    <source>
        <dbReference type="ARBA" id="ARBA00023065"/>
    </source>
</evidence>
<keyword evidence="6 15" id="KW-0812">Transmembrane</keyword>
<dbReference type="NCBIfam" id="TIGR00437">
    <property type="entry name" value="feoB"/>
    <property type="match status" value="1"/>
</dbReference>
<evidence type="ECO:0000256" key="13">
    <source>
        <dbReference type="ARBA" id="ARBA00031200"/>
    </source>
</evidence>
<keyword evidence="8 15" id="KW-1133">Transmembrane helix</keyword>
<evidence type="ECO:0000259" key="16">
    <source>
        <dbReference type="PROSITE" id="PS51711"/>
    </source>
</evidence>
<dbReference type="InterPro" id="IPR030389">
    <property type="entry name" value="G_FEOB_dom"/>
</dbReference>